<dbReference type="InParanoid" id="C1EB46"/>
<dbReference type="AlphaFoldDB" id="C1EB46"/>
<feature type="compositionally biased region" description="Basic and acidic residues" evidence="1">
    <location>
        <begin position="36"/>
        <end position="52"/>
    </location>
</feature>
<protein>
    <recommendedName>
        <fullName evidence="2">EF-hand domain-containing protein</fullName>
    </recommendedName>
</protein>
<dbReference type="InterPro" id="IPR002048">
    <property type="entry name" value="EF_hand_dom"/>
</dbReference>
<keyword evidence="4" id="KW-1185">Reference proteome</keyword>
<feature type="compositionally biased region" description="Basic and acidic residues" evidence="1">
    <location>
        <begin position="11"/>
        <end position="24"/>
    </location>
</feature>
<dbReference type="EMBL" id="CP001328">
    <property type="protein sequence ID" value="ACO64967.1"/>
    <property type="molecule type" value="Genomic_DNA"/>
</dbReference>
<dbReference type="Pfam" id="PF13202">
    <property type="entry name" value="EF-hand_5"/>
    <property type="match status" value="1"/>
</dbReference>
<feature type="domain" description="EF-hand" evidence="2">
    <location>
        <begin position="30"/>
        <end position="47"/>
    </location>
</feature>
<proteinExistence type="predicted"/>
<dbReference type="SUPFAM" id="SSF47473">
    <property type="entry name" value="EF-hand"/>
    <property type="match status" value="1"/>
</dbReference>
<feature type="compositionally biased region" description="Polar residues" evidence="1">
    <location>
        <begin position="1"/>
        <end position="10"/>
    </location>
</feature>
<feature type="region of interest" description="Disordered" evidence="1">
    <location>
        <begin position="1"/>
        <end position="62"/>
    </location>
</feature>
<evidence type="ECO:0000313" key="3">
    <source>
        <dbReference type="EMBL" id="ACO64967.1"/>
    </source>
</evidence>
<dbReference type="GeneID" id="8245352"/>
<dbReference type="GO" id="GO:0005509">
    <property type="term" value="F:calcium ion binding"/>
    <property type="evidence" value="ECO:0007669"/>
    <property type="project" value="InterPro"/>
</dbReference>
<dbReference type="Proteomes" id="UP000002009">
    <property type="component" value="Chromosome 7"/>
</dbReference>
<sequence length="62" mass="6842">MPKGTPSSPDFNHDGHISRSEAKKANFKVQAADTNDDGRITRSEAKRMKELKLGPVKFASLE</sequence>
<evidence type="ECO:0000256" key="1">
    <source>
        <dbReference type="SAM" id="MobiDB-lite"/>
    </source>
</evidence>
<organism evidence="3 4">
    <name type="scientific">Micromonas commoda (strain RCC299 / NOUM17 / CCMP2709)</name>
    <name type="common">Picoplanktonic green alga</name>
    <dbReference type="NCBI Taxonomy" id="296587"/>
    <lineage>
        <taxon>Eukaryota</taxon>
        <taxon>Viridiplantae</taxon>
        <taxon>Chlorophyta</taxon>
        <taxon>Mamiellophyceae</taxon>
        <taxon>Mamiellales</taxon>
        <taxon>Mamiellaceae</taxon>
        <taxon>Micromonas</taxon>
    </lineage>
</organism>
<evidence type="ECO:0000313" key="4">
    <source>
        <dbReference type="Proteomes" id="UP000002009"/>
    </source>
</evidence>
<dbReference type="InterPro" id="IPR011992">
    <property type="entry name" value="EF-hand-dom_pair"/>
</dbReference>
<dbReference type="RefSeq" id="XP_002503709.1">
    <property type="nucleotide sequence ID" value="XM_002503663.1"/>
</dbReference>
<reference evidence="3 4" key="1">
    <citation type="journal article" date="2009" name="Science">
        <title>Green evolution and dynamic adaptations revealed by genomes of the marine picoeukaryotes Micromonas.</title>
        <authorList>
            <person name="Worden A.Z."/>
            <person name="Lee J.H."/>
            <person name="Mock T."/>
            <person name="Rouze P."/>
            <person name="Simmons M.P."/>
            <person name="Aerts A.L."/>
            <person name="Allen A.E."/>
            <person name="Cuvelier M.L."/>
            <person name="Derelle E."/>
            <person name="Everett M.V."/>
            <person name="Foulon E."/>
            <person name="Grimwood J."/>
            <person name="Gundlach H."/>
            <person name="Henrissat B."/>
            <person name="Napoli C."/>
            <person name="McDonald S.M."/>
            <person name="Parker M.S."/>
            <person name="Rombauts S."/>
            <person name="Salamov A."/>
            <person name="Von Dassow P."/>
            <person name="Badger J.H."/>
            <person name="Coutinho P.M."/>
            <person name="Demir E."/>
            <person name="Dubchak I."/>
            <person name="Gentemann C."/>
            <person name="Eikrem W."/>
            <person name="Gready J.E."/>
            <person name="John U."/>
            <person name="Lanier W."/>
            <person name="Lindquist E.A."/>
            <person name="Lucas S."/>
            <person name="Mayer K.F."/>
            <person name="Moreau H."/>
            <person name="Not F."/>
            <person name="Otillar R."/>
            <person name="Panaud O."/>
            <person name="Pangilinan J."/>
            <person name="Paulsen I."/>
            <person name="Piegu B."/>
            <person name="Poliakov A."/>
            <person name="Robbens S."/>
            <person name="Schmutz J."/>
            <person name="Toulza E."/>
            <person name="Wyss T."/>
            <person name="Zelensky A."/>
            <person name="Zhou K."/>
            <person name="Armbrust E.V."/>
            <person name="Bhattacharya D."/>
            <person name="Goodenough U.W."/>
            <person name="Van de Peer Y."/>
            <person name="Grigoriev I.V."/>
        </authorList>
    </citation>
    <scope>NUCLEOTIDE SEQUENCE [LARGE SCALE GENOMIC DNA]</scope>
    <source>
        <strain evidence="4">RCC299 / NOUM17</strain>
    </source>
</reference>
<accession>C1EB46</accession>
<evidence type="ECO:0000259" key="2">
    <source>
        <dbReference type="Pfam" id="PF13202"/>
    </source>
</evidence>
<gene>
    <name evidence="3" type="ORF">MICPUN_60302</name>
</gene>
<name>C1EB46_MICCC</name>
<dbReference type="Gene3D" id="1.10.238.10">
    <property type="entry name" value="EF-hand"/>
    <property type="match status" value="1"/>
</dbReference>
<dbReference type="KEGG" id="mis:MICPUN_60302"/>